<keyword evidence="1" id="KW-0472">Membrane</keyword>
<name>A0ABP7I476_9ACTN</name>
<evidence type="ECO:0000313" key="2">
    <source>
        <dbReference type="EMBL" id="GAA3810010.1"/>
    </source>
</evidence>
<evidence type="ECO:0000256" key="1">
    <source>
        <dbReference type="SAM" id="Phobius"/>
    </source>
</evidence>
<dbReference type="Proteomes" id="UP001501009">
    <property type="component" value="Unassembled WGS sequence"/>
</dbReference>
<gene>
    <name evidence="2" type="ORF">GCM10022403_049880</name>
</gene>
<dbReference type="RefSeq" id="WP_275772220.1">
    <property type="nucleotide sequence ID" value="NZ_BAABDE010000020.1"/>
</dbReference>
<organism evidence="2 3">
    <name type="scientific">Streptomyces coacervatus</name>
    <dbReference type="NCBI Taxonomy" id="647381"/>
    <lineage>
        <taxon>Bacteria</taxon>
        <taxon>Bacillati</taxon>
        <taxon>Actinomycetota</taxon>
        <taxon>Actinomycetes</taxon>
        <taxon>Kitasatosporales</taxon>
        <taxon>Streptomycetaceae</taxon>
        <taxon>Streptomyces</taxon>
    </lineage>
</organism>
<protein>
    <submittedName>
        <fullName evidence="2">Uncharacterized protein</fullName>
    </submittedName>
</protein>
<evidence type="ECO:0000313" key="3">
    <source>
        <dbReference type="Proteomes" id="UP001501009"/>
    </source>
</evidence>
<proteinExistence type="predicted"/>
<keyword evidence="1" id="KW-1133">Transmembrane helix</keyword>
<reference evidence="3" key="1">
    <citation type="journal article" date="2019" name="Int. J. Syst. Evol. Microbiol.">
        <title>The Global Catalogue of Microorganisms (GCM) 10K type strain sequencing project: providing services to taxonomists for standard genome sequencing and annotation.</title>
        <authorList>
            <consortium name="The Broad Institute Genomics Platform"/>
            <consortium name="The Broad Institute Genome Sequencing Center for Infectious Disease"/>
            <person name="Wu L."/>
            <person name="Ma J."/>
        </authorList>
    </citation>
    <scope>NUCLEOTIDE SEQUENCE [LARGE SCALE GENOMIC DNA]</scope>
    <source>
        <strain evidence="3">JCM 17138</strain>
    </source>
</reference>
<keyword evidence="1" id="KW-0812">Transmembrane</keyword>
<sequence length="53" mass="5672">MTTLGAGSSDVLQHLLLDRAIKVGIVVVALGILALGMRAIWRRASRPPRAPRP</sequence>
<keyword evidence="3" id="KW-1185">Reference proteome</keyword>
<feature type="transmembrane region" description="Helical" evidence="1">
    <location>
        <begin position="20"/>
        <end position="41"/>
    </location>
</feature>
<dbReference type="EMBL" id="BAABDE010000020">
    <property type="protein sequence ID" value="GAA3810010.1"/>
    <property type="molecule type" value="Genomic_DNA"/>
</dbReference>
<accession>A0ABP7I476</accession>
<comment type="caution">
    <text evidence="2">The sequence shown here is derived from an EMBL/GenBank/DDBJ whole genome shotgun (WGS) entry which is preliminary data.</text>
</comment>